<dbReference type="PANTHER" id="PTHR10519">
    <property type="entry name" value="GABA-B RECEPTOR"/>
    <property type="match status" value="1"/>
</dbReference>
<evidence type="ECO:0000256" key="1">
    <source>
        <dbReference type="ARBA" id="ARBA00023040"/>
    </source>
</evidence>
<evidence type="ECO:0000256" key="4">
    <source>
        <dbReference type="ARBA" id="ARBA00023224"/>
    </source>
</evidence>
<organism evidence="5 6">
    <name type="scientific">Amblyomma americanum</name>
    <name type="common">Lone star tick</name>
    <dbReference type="NCBI Taxonomy" id="6943"/>
    <lineage>
        <taxon>Eukaryota</taxon>
        <taxon>Metazoa</taxon>
        <taxon>Ecdysozoa</taxon>
        <taxon>Arthropoda</taxon>
        <taxon>Chelicerata</taxon>
        <taxon>Arachnida</taxon>
        <taxon>Acari</taxon>
        <taxon>Parasitiformes</taxon>
        <taxon>Ixodida</taxon>
        <taxon>Ixodoidea</taxon>
        <taxon>Ixodidae</taxon>
        <taxon>Amblyomminae</taxon>
        <taxon>Amblyomma</taxon>
    </lineage>
</organism>
<evidence type="ECO:0000313" key="5">
    <source>
        <dbReference type="EMBL" id="KAK8763308.1"/>
    </source>
</evidence>
<dbReference type="PANTHER" id="PTHR10519:SF46">
    <property type="entry name" value="METABOTROPIC GABA-B RECEPTOR SUBTYPE 3, ISOFORM A"/>
    <property type="match status" value="1"/>
</dbReference>
<dbReference type="GO" id="GO:0038039">
    <property type="term" value="C:G protein-coupled receptor heterodimeric complex"/>
    <property type="evidence" value="ECO:0007669"/>
    <property type="project" value="TreeGrafter"/>
</dbReference>
<dbReference type="GO" id="GO:0007214">
    <property type="term" value="P:gamma-aminobutyric acid signaling pathway"/>
    <property type="evidence" value="ECO:0007669"/>
    <property type="project" value="TreeGrafter"/>
</dbReference>
<evidence type="ECO:0000313" key="6">
    <source>
        <dbReference type="Proteomes" id="UP001321473"/>
    </source>
</evidence>
<dbReference type="SUPFAM" id="SSF53822">
    <property type="entry name" value="Periplasmic binding protein-like I"/>
    <property type="match status" value="1"/>
</dbReference>
<dbReference type="InterPro" id="IPR002455">
    <property type="entry name" value="GPCR3_GABA-B"/>
</dbReference>
<reference evidence="5 6" key="1">
    <citation type="journal article" date="2023" name="Arcadia Sci">
        <title>De novo assembly of a long-read Amblyomma americanum tick genome.</title>
        <authorList>
            <person name="Chou S."/>
            <person name="Poskanzer K.E."/>
            <person name="Rollins M."/>
            <person name="Thuy-Boun P.S."/>
        </authorList>
    </citation>
    <scope>NUCLEOTIDE SEQUENCE [LARGE SCALE GENOMIC DNA]</scope>
    <source>
        <strain evidence="5">F_SG_1</strain>
        <tissue evidence="5">Salivary glands</tissue>
    </source>
</reference>
<keyword evidence="3" id="KW-0325">Glycoprotein</keyword>
<protein>
    <submittedName>
        <fullName evidence="5">Uncharacterized protein</fullName>
    </submittedName>
</protein>
<dbReference type="GO" id="GO:0004965">
    <property type="term" value="F:G protein-coupled GABA receptor activity"/>
    <property type="evidence" value="ECO:0007669"/>
    <property type="project" value="InterPro"/>
</dbReference>
<keyword evidence="4" id="KW-0807">Transducer</keyword>
<dbReference type="AlphaFoldDB" id="A0AAQ4DLG8"/>
<dbReference type="Proteomes" id="UP001321473">
    <property type="component" value="Unassembled WGS sequence"/>
</dbReference>
<gene>
    <name evidence="5" type="ORF">V5799_034088</name>
</gene>
<keyword evidence="1" id="KW-0297">G-protein coupled receptor</keyword>
<keyword evidence="2" id="KW-0675">Receptor</keyword>
<accession>A0AAQ4DLG8</accession>
<evidence type="ECO:0000256" key="2">
    <source>
        <dbReference type="ARBA" id="ARBA00023170"/>
    </source>
</evidence>
<name>A0AAQ4DLG8_AMBAM</name>
<dbReference type="InterPro" id="IPR028082">
    <property type="entry name" value="Peripla_BP_I"/>
</dbReference>
<sequence length="183" mass="20294">MDAFRRELDAELEAELRSRRGPPLPPGAAGYSGHVAQAYDAVWTAALALRSAELLWRRAGVNLTVSDFRYEKLLPETGGGGSHGWNVTTEPLPPPQERRMANYFDRIVSRLRFNGISGPLSFSGSDRVGITEFQQNQGGFLRKVALYIPDSKTLDFSCPRCRPIIWKGTPHFSIESPTAFATL</sequence>
<dbReference type="Gene3D" id="3.40.50.2300">
    <property type="match status" value="1"/>
</dbReference>
<evidence type="ECO:0000256" key="3">
    <source>
        <dbReference type="ARBA" id="ARBA00023180"/>
    </source>
</evidence>
<keyword evidence="6" id="KW-1185">Reference proteome</keyword>
<dbReference type="EMBL" id="JARKHS020029454">
    <property type="protein sequence ID" value="KAK8763308.1"/>
    <property type="molecule type" value="Genomic_DNA"/>
</dbReference>
<proteinExistence type="predicted"/>
<comment type="caution">
    <text evidence="5">The sequence shown here is derived from an EMBL/GenBank/DDBJ whole genome shotgun (WGS) entry which is preliminary data.</text>
</comment>